<evidence type="ECO:0000256" key="7">
    <source>
        <dbReference type="ARBA" id="ARBA00022824"/>
    </source>
</evidence>
<dbReference type="Pfam" id="PF04163">
    <property type="entry name" value="Tht1"/>
    <property type="match status" value="1"/>
</dbReference>
<evidence type="ECO:0000256" key="10">
    <source>
        <dbReference type="ARBA" id="ARBA00023180"/>
    </source>
</evidence>
<feature type="signal peptide" evidence="14">
    <location>
        <begin position="1"/>
        <end position="41"/>
    </location>
</feature>
<sequence length="183" mass="20968">MAYHQTKLTYIPSNRAQRNGYFKSAMLIIPLTSLILSSVDARTSSNSPQYQGNLEKLKQIETIPNFAIDYSSTCMIGVFDELELYCSNEPSSFSKEQKSKVAIKLTVCMFDDIDGVQSPDQFQNCRSLDDNNPSVIKKCVSSLSKRNNWWTTYFGYFNVADSLCHMYSEQFESKRVADIWKKL</sequence>
<dbReference type="PANTHER" id="PTHR28012:SF1">
    <property type="entry name" value="NUCLEAR FUSION PROTEIN KAR5"/>
    <property type="match status" value="1"/>
</dbReference>
<evidence type="ECO:0000256" key="12">
    <source>
        <dbReference type="ARBA" id="ARBA00031468"/>
    </source>
</evidence>
<organism evidence="15 16">
    <name type="scientific">Ambrosiozyma monospora</name>
    <name type="common">Yeast</name>
    <name type="synonym">Endomycopsis monosporus</name>
    <dbReference type="NCBI Taxonomy" id="43982"/>
    <lineage>
        <taxon>Eukaryota</taxon>
        <taxon>Fungi</taxon>
        <taxon>Dikarya</taxon>
        <taxon>Ascomycota</taxon>
        <taxon>Saccharomycotina</taxon>
        <taxon>Pichiomycetes</taxon>
        <taxon>Pichiales</taxon>
        <taxon>Pichiaceae</taxon>
        <taxon>Ambrosiozyma</taxon>
    </lineage>
</organism>
<evidence type="ECO:0000313" key="16">
    <source>
        <dbReference type="Proteomes" id="UP001165063"/>
    </source>
</evidence>
<evidence type="ECO:0000256" key="2">
    <source>
        <dbReference type="ARBA" id="ARBA00010473"/>
    </source>
</evidence>
<dbReference type="AlphaFoldDB" id="A0A9W6Z326"/>
<keyword evidence="6 13" id="KW-0732">Signal</keyword>
<protein>
    <recommendedName>
        <fullName evidence="3">Nuclear fusion protein KAR5</fullName>
    </recommendedName>
    <alternativeName>
        <fullName evidence="12">Karyogamy protein 5</fullName>
    </alternativeName>
</protein>
<dbReference type="EMBL" id="BSXU01003068">
    <property type="protein sequence ID" value="GMG39643.1"/>
    <property type="molecule type" value="Genomic_DNA"/>
</dbReference>
<evidence type="ECO:0000313" key="15">
    <source>
        <dbReference type="EMBL" id="GMG39643.1"/>
    </source>
</evidence>
<name>A0A9W6Z326_AMBMO</name>
<evidence type="ECO:0000256" key="1">
    <source>
        <dbReference type="ARBA" id="ARBA00003389"/>
    </source>
</evidence>
<gene>
    <name evidence="15" type="ORF">Amon01_000550600</name>
</gene>
<dbReference type="GO" id="GO:0031965">
    <property type="term" value="C:nuclear membrane"/>
    <property type="evidence" value="ECO:0007669"/>
    <property type="project" value="UniProtKB-SubCell"/>
</dbReference>
<keyword evidence="5" id="KW-0812">Transmembrane</keyword>
<dbReference type="InterPro" id="IPR007292">
    <property type="entry name" value="Nuclear_fusion_Kar5"/>
</dbReference>
<dbReference type="Proteomes" id="UP001165063">
    <property type="component" value="Unassembled WGS sequence"/>
</dbReference>
<dbReference type="PANTHER" id="PTHR28012">
    <property type="entry name" value="NUCLEAR FUSION PROTEIN KAR5"/>
    <property type="match status" value="1"/>
</dbReference>
<evidence type="ECO:0000256" key="14">
    <source>
        <dbReference type="SAM" id="SignalP"/>
    </source>
</evidence>
<evidence type="ECO:0000256" key="8">
    <source>
        <dbReference type="ARBA" id="ARBA00022989"/>
    </source>
</evidence>
<feature type="chain" id="PRO_5040956710" description="Nuclear fusion protein KAR5" evidence="14">
    <location>
        <begin position="42"/>
        <end position="183"/>
    </location>
</feature>
<comment type="caution">
    <text evidence="15">The sequence shown here is derived from an EMBL/GenBank/DDBJ whole genome shotgun (WGS) entry which is preliminary data.</text>
</comment>
<comment type="subcellular location">
    <subcellularLocation>
        <location evidence="13">Endoplasmic reticulum membrane</location>
    </subcellularLocation>
    <subcellularLocation>
        <location evidence="13">Nucleus membrane</location>
    </subcellularLocation>
</comment>
<accession>A0A9W6Z326</accession>
<evidence type="ECO:0000256" key="11">
    <source>
        <dbReference type="ARBA" id="ARBA00023242"/>
    </source>
</evidence>
<dbReference type="OrthoDB" id="3991329at2759"/>
<proteinExistence type="inferred from homology"/>
<evidence type="ECO:0000256" key="3">
    <source>
        <dbReference type="ARBA" id="ARBA00021601"/>
    </source>
</evidence>
<evidence type="ECO:0000256" key="5">
    <source>
        <dbReference type="ARBA" id="ARBA00022692"/>
    </source>
</evidence>
<keyword evidence="8" id="KW-1133">Transmembrane helix</keyword>
<evidence type="ECO:0000256" key="9">
    <source>
        <dbReference type="ARBA" id="ARBA00023136"/>
    </source>
</evidence>
<evidence type="ECO:0000256" key="4">
    <source>
        <dbReference type="ARBA" id="ARBA00022459"/>
    </source>
</evidence>
<keyword evidence="9" id="KW-0472">Membrane</keyword>
<keyword evidence="4 13" id="KW-0415">Karyogamy</keyword>
<comment type="similarity">
    <text evidence="2 13">Belongs to the KAR5 family.</text>
</comment>
<reference evidence="15" key="1">
    <citation type="submission" date="2023-04" db="EMBL/GenBank/DDBJ databases">
        <title>Ambrosiozyma monospora NBRC 1965.</title>
        <authorList>
            <person name="Ichikawa N."/>
            <person name="Sato H."/>
            <person name="Tonouchi N."/>
        </authorList>
    </citation>
    <scope>NUCLEOTIDE SEQUENCE</scope>
    <source>
        <strain evidence="15">NBRC 1965</strain>
    </source>
</reference>
<evidence type="ECO:0000256" key="6">
    <source>
        <dbReference type="ARBA" id="ARBA00022729"/>
    </source>
</evidence>
<keyword evidence="10" id="KW-0325">Glycoprotein</keyword>
<comment type="function">
    <text evidence="1 13">Required for nuclear membrane fusion during karyogamy.</text>
</comment>
<dbReference type="GO" id="GO:0005789">
    <property type="term" value="C:endoplasmic reticulum membrane"/>
    <property type="evidence" value="ECO:0007669"/>
    <property type="project" value="UniProtKB-SubCell"/>
</dbReference>
<evidence type="ECO:0000256" key="13">
    <source>
        <dbReference type="RuleBase" id="RU368082"/>
    </source>
</evidence>
<keyword evidence="7 13" id="KW-0256">Endoplasmic reticulum</keyword>
<dbReference type="GO" id="GO:0000742">
    <property type="term" value="P:karyogamy involved in conjugation with cellular fusion"/>
    <property type="evidence" value="ECO:0007669"/>
    <property type="project" value="UniProtKB-UniRule"/>
</dbReference>
<keyword evidence="16" id="KW-1185">Reference proteome</keyword>
<keyword evidence="11 13" id="KW-0539">Nucleus</keyword>
<dbReference type="GO" id="GO:0048288">
    <property type="term" value="P:nuclear membrane fusion involved in karyogamy"/>
    <property type="evidence" value="ECO:0007669"/>
    <property type="project" value="UniProtKB-UniRule"/>
</dbReference>